<gene>
    <name evidence="2" type="ORF">DY000_02034085</name>
</gene>
<keyword evidence="1" id="KW-0472">Membrane</keyword>
<proteinExistence type="predicted"/>
<keyword evidence="1" id="KW-0812">Transmembrane</keyword>
<sequence>MILLSRVEHSGLAIISRPLAIIAAALAVLNLAFLRNVAYDIVSLLLLVLMKLSSVQKNFMKHLCSFRKAFQKIGWLLNFLMSLLLLVLVKLSRVLKIFRKHLYSFRKAFQKIRWYFSFFTQDRNKMGYSDFGWIRLNKEDDTGGFLEDDQLKETMGTEATNETHASPKAKLSIETPVFTPNQTQQIGTKETFKRCIKLLQLV</sequence>
<dbReference type="EMBL" id="QGKV02000649">
    <property type="protein sequence ID" value="KAF3576084.1"/>
    <property type="molecule type" value="Genomic_DNA"/>
</dbReference>
<keyword evidence="1" id="KW-1133">Transmembrane helix</keyword>
<organism evidence="2 3">
    <name type="scientific">Brassica cretica</name>
    <name type="common">Mustard</name>
    <dbReference type="NCBI Taxonomy" id="69181"/>
    <lineage>
        <taxon>Eukaryota</taxon>
        <taxon>Viridiplantae</taxon>
        <taxon>Streptophyta</taxon>
        <taxon>Embryophyta</taxon>
        <taxon>Tracheophyta</taxon>
        <taxon>Spermatophyta</taxon>
        <taxon>Magnoliopsida</taxon>
        <taxon>eudicotyledons</taxon>
        <taxon>Gunneridae</taxon>
        <taxon>Pentapetalae</taxon>
        <taxon>rosids</taxon>
        <taxon>malvids</taxon>
        <taxon>Brassicales</taxon>
        <taxon>Brassicaceae</taxon>
        <taxon>Brassiceae</taxon>
        <taxon>Brassica</taxon>
    </lineage>
</organism>
<reference evidence="2 3" key="1">
    <citation type="journal article" date="2020" name="BMC Genomics">
        <title>Intraspecific diversification of the crop wild relative Brassica cretica Lam. using demographic model selection.</title>
        <authorList>
            <person name="Kioukis A."/>
            <person name="Michalopoulou V.A."/>
            <person name="Briers L."/>
            <person name="Pirintsos S."/>
            <person name="Studholme D.J."/>
            <person name="Pavlidis P."/>
            <person name="Sarris P.F."/>
        </authorList>
    </citation>
    <scope>NUCLEOTIDE SEQUENCE [LARGE SCALE GENOMIC DNA]</scope>
    <source>
        <strain evidence="3">cv. PFS-1207/04</strain>
    </source>
</reference>
<feature type="transmembrane region" description="Helical" evidence="1">
    <location>
        <begin position="75"/>
        <end position="95"/>
    </location>
</feature>
<dbReference type="Proteomes" id="UP000266723">
    <property type="component" value="Unassembled WGS sequence"/>
</dbReference>
<accession>A0ABQ7DEN4</accession>
<keyword evidence="3" id="KW-1185">Reference proteome</keyword>
<evidence type="ECO:0000313" key="3">
    <source>
        <dbReference type="Proteomes" id="UP000266723"/>
    </source>
</evidence>
<feature type="transmembrane region" description="Helical" evidence="1">
    <location>
        <begin position="12"/>
        <end position="31"/>
    </location>
</feature>
<feature type="transmembrane region" description="Helical" evidence="1">
    <location>
        <begin position="37"/>
        <end position="54"/>
    </location>
</feature>
<comment type="caution">
    <text evidence="2">The sequence shown here is derived from an EMBL/GenBank/DDBJ whole genome shotgun (WGS) entry which is preliminary data.</text>
</comment>
<name>A0ABQ7DEN4_BRACR</name>
<protein>
    <submittedName>
        <fullName evidence="2">Uncharacterized protein</fullName>
    </submittedName>
</protein>
<evidence type="ECO:0000256" key="1">
    <source>
        <dbReference type="SAM" id="Phobius"/>
    </source>
</evidence>
<evidence type="ECO:0000313" key="2">
    <source>
        <dbReference type="EMBL" id="KAF3576084.1"/>
    </source>
</evidence>